<evidence type="ECO:0000313" key="1">
    <source>
        <dbReference type="EMBL" id="SNZ08019.1"/>
    </source>
</evidence>
<gene>
    <name evidence="1" type="ORF">SAMN06265368_1403</name>
</gene>
<keyword evidence="2" id="KW-1185">Reference proteome</keyword>
<name>A0A285NEY9_9HYPH</name>
<dbReference type="OrthoDB" id="8451916at2"/>
<sequence>MLSKISASRFPWNAIFTAGIVMVGTTTVDAACLSNQSGKTVYAKVTSNKDGGEKVGNLIAGTSFCLPVAKGQKAIAKITPYAGARIGCKVEIVGNETLELVKFGTMNNCTFVPGR</sequence>
<reference evidence="1 2" key="1">
    <citation type="submission" date="2017-09" db="EMBL/GenBank/DDBJ databases">
        <authorList>
            <person name="Ehlers B."/>
            <person name="Leendertz F.H."/>
        </authorList>
    </citation>
    <scope>NUCLEOTIDE SEQUENCE [LARGE SCALE GENOMIC DNA]</scope>
    <source>
        <strain evidence="1 2">DSM 18289</strain>
    </source>
</reference>
<dbReference type="AlphaFoldDB" id="A0A285NEY9"/>
<accession>A0A285NEY9</accession>
<evidence type="ECO:0000313" key="2">
    <source>
        <dbReference type="Proteomes" id="UP000219439"/>
    </source>
</evidence>
<dbReference type="RefSeq" id="WP_141401197.1">
    <property type="nucleotide sequence ID" value="NZ_OBEL01000001.1"/>
</dbReference>
<organism evidence="1 2">
    <name type="scientific">Cohaesibacter gelatinilyticus</name>
    <dbReference type="NCBI Taxonomy" id="372072"/>
    <lineage>
        <taxon>Bacteria</taxon>
        <taxon>Pseudomonadati</taxon>
        <taxon>Pseudomonadota</taxon>
        <taxon>Alphaproteobacteria</taxon>
        <taxon>Hyphomicrobiales</taxon>
        <taxon>Cohaesibacteraceae</taxon>
    </lineage>
</organism>
<dbReference type="EMBL" id="OBEL01000001">
    <property type="protein sequence ID" value="SNZ08019.1"/>
    <property type="molecule type" value="Genomic_DNA"/>
</dbReference>
<proteinExistence type="predicted"/>
<protein>
    <submittedName>
        <fullName evidence="1">Uncharacterized protein</fullName>
    </submittedName>
</protein>
<dbReference type="Proteomes" id="UP000219439">
    <property type="component" value="Unassembled WGS sequence"/>
</dbReference>